<accession>A0A1X1R332</accession>
<comment type="caution">
    <text evidence="1">The sequence shown here is derived from an EMBL/GenBank/DDBJ whole genome shotgun (WGS) entry which is preliminary data.</text>
</comment>
<dbReference type="EMBL" id="LQOJ01000056">
    <property type="protein sequence ID" value="ORU98656.1"/>
    <property type="molecule type" value="Genomic_DNA"/>
</dbReference>
<dbReference type="OrthoDB" id="4764227at2"/>
<organism evidence="1 2">
    <name type="scientific">Mycolicibacterium fallax</name>
    <name type="common">Mycobacterium fallax</name>
    <dbReference type="NCBI Taxonomy" id="1793"/>
    <lineage>
        <taxon>Bacteria</taxon>
        <taxon>Bacillati</taxon>
        <taxon>Actinomycetota</taxon>
        <taxon>Actinomycetes</taxon>
        <taxon>Mycobacteriales</taxon>
        <taxon>Mycobacteriaceae</taxon>
        <taxon>Mycolicibacterium</taxon>
    </lineage>
</organism>
<evidence type="ECO:0000313" key="1">
    <source>
        <dbReference type="EMBL" id="ORU98656.1"/>
    </source>
</evidence>
<proteinExistence type="predicted"/>
<dbReference type="Proteomes" id="UP000193484">
    <property type="component" value="Unassembled WGS sequence"/>
</dbReference>
<reference evidence="1 2" key="1">
    <citation type="submission" date="2016-01" db="EMBL/GenBank/DDBJ databases">
        <title>The new phylogeny of the genus Mycobacterium.</title>
        <authorList>
            <person name="Tarcisio F."/>
            <person name="Conor M."/>
            <person name="Antonella G."/>
            <person name="Elisabetta G."/>
            <person name="Giulia F.S."/>
            <person name="Sara T."/>
            <person name="Anna F."/>
            <person name="Clotilde B."/>
            <person name="Roberto B."/>
            <person name="Veronica D.S."/>
            <person name="Fabio R."/>
            <person name="Monica P."/>
            <person name="Olivier J."/>
            <person name="Enrico T."/>
            <person name="Nicola S."/>
        </authorList>
    </citation>
    <scope>NUCLEOTIDE SEQUENCE [LARGE SCALE GENOMIC DNA]</scope>
    <source>
        <strain evidence="1 2">DSM 44179</strain>
    </source>
</reference>
<protein>
    <submittedName>
        <fullName evidence="1">Uncharacterized protein</fullName>
    </submittedName>
</protein>
<dbReference type="RefSeq" id="WP_085099959.1">
    <property type="nucleotide sequence ID" value="NZ_AP022603.1"/>
</dbReference>
<name>A0A1X1R332_MYCFA</name>
<dbReference type="AlphaFoldDB" id="A0A1X1R332"/>
<keyword evidence="2" id="KW-1185">Reference proteome</keyword>
<evidence type="ECO:0000313" key="2">
    <source>
        <dbReference type="Proteomes" id="UP000193484"/>
    </source>
</evidence>
<sequence length="71" mass="7790">MFICEFQKISNGEYFGRSAHPSRQAAEQHAITELRKLGEEEQDILSAVAAAGYGCADTSHTGYGVRILEDN</sequence>
<gene>
    <name evidence="1" type="ORF">AWC04_00285</name>
</gene>